<comment type="caution">
    <text evidence="11">The sequence shown here is derived from an EMBL/GenBank/DDBJ whole genome shotgun (WGS) entry which is preliminary data.</text>
</comment>
<dbReference type="Pfam" id="PF00092">
    <property type="entry name" value="VWA"/>
    <property type="match status" value="1"/>
</dbReference>
<reference evidence="11 12" key="1">
    <citation type="submission" date="2024-06" db="EMBL/GenBank/DDBJ databases">
        <authorList>
            <person name="Pan Q."/>
            <person name="Wen M."/>
            <person name="Jouanno E."/>
            <person name="Zahm M."/>
            <person name="Klopp C."/>
            <person name="Cabau C."/>
            <person name="Louis A."/>
            <person name="Berthelot C."/>
            <person name="Parey E."/>
            <person name="Roest Crollius H."/>
            <person name="Montfort J."/>
            <person name="Robinson-Rechavi M."/>
            <person name="Bouchez O."/>
            <person name="Lampietro C."/>
            <person name="Lopez Roques C."/>
            <person name="Donnadieu C."/>
            <person name="Postlethwait J."/>
            <person name="Bobe J."/>
            <person name="Verreycken H."/>
            <person name="Guiguen Y."/>
        </authorList>
    </citation>
    <scope>NUCLEOTIDE SEQUENCE [LARGE SCALE GENOMIC DNA]</scope>
    <source>
        <strain evidence="11">Up_M1</strain>
        <tissue evidence="11">Testis</tissue>
    </source>
</reference>
<dbReference type="Gene3D" id="3.40.50.410">
    <property type="entry name" value="von Willebrand factor, type A domain"/>
    <property type="match status" value="1"/>
</dbReference>
<sequence length="380" mass="41724">MTMVWIIHTSLYLLSVFQVTLTFNIDPVAWKYISVPAAGFGYKVIQLNSTNLLISAPEEQYEKSRRGKVYQCPVGVSPCTPLPIQVPSHAVNMTLGLSMTKDPKTSKTLVCGPTIPRDCKTITTYNGMCLEIDSNLESESPVPSSLEDCPGQTDIAFLLDGSASVADVDFERMKTFVKSLITQFLERNTEFAIIQFSDDSEIHMSFNVFKNNIESWQLKLNNISQQNGLTYTATAIKRIVKDVFIPSQGSRPNAKKVLIVITDGESTDHGDLKSAIEAAEKAEIIRFAIGVGIAFDSNTAKDELRSIASSPQGNHMFKVNSFEALDQISNSLQNSIFPIEGSNTTEESIKMEMAQEGFSAAYIPGGGFQIASVGAFQWRA</sequence>
<dbReference type="SMART" id="SM00327">
    <property type="entry name" value="VWA"/>
    <property type="match status" value="1"/>
</dbReference>
<gene>
    <name evidence="11" type="ORF">UPYG_G00142500</name>
</gene>
<keyword evidence="7" id="KW-0675">Receptor</keyword>
<dbReference type="EMBL" id="JAGEUA010000004">
    <property type="protein sequence ID" value="KAL0984517.1"/>
    <property type="molecule type" value="Genomic_DNA"/>
</dbReference>
<keyword evidence="8" id="KW-0325">Glycoprotein</keyword>
<dbReference type="PANTHER" id="PTHR24020">
    <property type="entry name" value="COLLAGEN ALPHA"/>
    <property type="match status" value="1"/>
</dbReference>
<evidence type="ECO:0000313" key="11">
    <source>
        <dbReference type="EMBL" id="KAL0984517.1"/>
    </source>
</evidence>
<dbReference type="InterPro" id="IPR002035">
    <property type="entry name" value="VWF_A"/>
</dbReference>
<keyword evidence="3" id="KW-0812">Transmembrane</keyword>
<keyword evidence="4" id="KW-0130">Cell adhesion</keyword>
<dbReference type="InterPro" id="IPR028994">
    <property type="entry name" value="Integrin_alpha_N"/>
</dbReference>
<dbReference type="PRINTS" id="PR00453">
    <property type="entry name" value="VWFADOMAIN"/>
</dbReference>
<comment type="subcellular location">
    <subcellularLocation>
        <location evidence="1">Membrane</location>
        <topology evidence="1">Single-pass type I membrane protein</topology>
    </subcellularLocation>
</comment>
<evidence type="ECO:0000256" key="1">
    <source>
        <dbReference type="ARBA" id="ARBA00004479"/>
    </source>
</evidence>
<dbReference type="Proteomes" id="UP001557470">
    <property type="component" value="Unassembled WGS sequence"/>
</dbReference>
<protein>
    <recommendedName>
        <fullName evidence="10">VWFA domain-containing protein</fullName>
    </recommendedName>
</protein>
<dbReference type="InterPro" id="IPR036465">
    <property type="entry name" value="vWFA_dom_sf"/>
</dbReference>
<feature type="chain" id="PRO_5044884396" description="VWFA domain-containing protein" evidence="9">
    <location>
        <begin position="23"/>
        <end position="380"/>
    </location>
</feature>
<dbReference type="GO" id="GO:0007155">
    <property type="term" value="P:cell adhesion"/>
    <property type="evidence" value="ECO:0007669"/>
    <property type="project" value="UniProtKB-KW"/>
</dbReference>
<evidence type="ECO:0000259" key="10">
    <source>
        <dbReference type="PROSITE" id="PS50234"/>
    </source>
</evidence>
<evidence type="ECO:0000256" key="2">
    <source>
        <dbReference type="ARBA" id="ARBA00008054"/>
    </source>
</evidence>
<dbReference type="SUPFAM" id="SSF69318">
    <property type="entry name" value="Integrin alpha N-terminal domain"/>
    <property type="match status" value="1"/>
</dbReference>
<dbReference type="SUPFAM" id="SSF53300">
    <property type="entry name" value="vWA-like"/>
    <property type="match status" value="1"/>
</dbReference>
<evidence type="ECO:0000256" key="4">
    <source>
        <dbReference type="ARBA" id="ARBA00022889"/>
    </source>
</evidence>
<dbReference type="PANTHER" id="PTHR24020:SF87">
    <property type="entry name" value="COLLAGEN ALPHA-1(VI) CHAIN-LIKE"/>
    <property type="match status" value="1"/>
</dbReference>
<evidence type="ECO:0000313" key="12">
    <source>
        <dbReference type="Proteomes" id="UP001557470"/>
    </source>
</evidence>
<feature type="signal peptide" evidence="9">
    <location>
        <begin position="1"/>
        <end position="22"/>
    </location>
</feature>
<keyword evidence="6" id="KW-0472">Membrane</keyword>
<feature type="domain" description="VWFA" evidence="10">
    <location>
        <begin position="154"/>
        <end position="332"/>
    </location>
</feature>
<keyword evidence="5" id="KW-0401">Integrin</keyword>
<name>A0ABD0XDZ4_UMBPY</name>
<evidence type="ECO:0000256" key="6">
    <source>
        <dbReference type="ARBA" id="ARBA00023136"/>
    </source>
</evidence>
<keyword evidence="9" id="KW-0732">Signal</keyword>
<evidence type="ECO:0000256" key="8">
    <source>
        <dbReference type="ARBA" id="ARBA00023180"/>
    </source>
</evidence>
<evidence type="ECO:0000256" key="5">
    <source>
        <dbReference type="ARBA" id="ARBA00023037"/>
    </source>
</evidence>
<dbReference type="GO" id="GO:0016020">
    <property type="term" value="C:membrane"/>
    <property type="evidence" value="ECO:0007669"/>
    <property type="project" value="UniProtKB-SubCell"/>
</dbReference>
<dbReference type="FunFam" id="3.40.50.410:FF:000012">
    <property type="entry name" value="Integrin, alpha 10"/>
    <property type="match status" value="1"/>
</dbReference>
<dbReference type="InterPro" id="IPR050525">
    <property type="entry name" value="ECM_Assembly_Org"/>
</dbReference>
<organism evidence="11 12">
    <name type="scientific">Umbra pygmaea</name>
    <name type="common">Eastern mudminnow</name>
    <dbReference type="NCBI Taxonomy" id="75934"/>
    <lineage>
        <taxon>Eukaryota</taxon>
        <taxon>Metazoa</taxon>
        <taxon>Chordata</taxon>
        <taxon>Craniata</taxon>
        <taxon>Vertebrata</taxon>
        <taxon>Euteleostomi</taxon>
        <taxon>Actinopterygii</taxon>
        <taxon>Neopterygii</taxon>
        <taxon>Teleostei</taxon>
        <taxon>Protacanthopterygii</taxon>
        <taxon>Esociformes</taxon>
        <taxon>Umbridae</taxon>
        <taxon>Umbra</taxon>
    </lineage>
</organism>
<evidence type="ECO:0000256" key="3">
    <source>
        <dbReference type="ARBA" id="ARBA00022692"/>
    </source>
</evidence>
<evidence type="ECO:0000256" key="7">
    <source>
        <dbReference type="ARBA" id="ARBA00023170"/>
    </source>
</evidence>
<dbReference type="PROSITE" id="PS50234">
    <property type="entry name" value="VWFA"/>
    <property type="match status" value="1"/>
</dbReference>
<evidence type="ECO:0000256" key="9">
    <source>
        <dbReference type="SAM" id="SignalP"/>
    </source>
</evidence>
<accession>A0ABD0XDZ4</accession>
<keyword evidence="12" id="KW-1185">Reference proteome</keyword>
<comment type="similarity">
    <text evidence="2">Belongs to the integrin alpha chain family.</text>
</comment>
<dbReference type="GO" id="GO:0007229">
    <property type="term" value="P:integrin-mediated signaling pathway"/>
    <property type="evidence" value="ECO:0007669"/>
    <property type="project" value="UniProtKB-KW"/>
</dbReference>
<proteinExistence type="inferred from homology"/>
<dbReference type="AlphaFoldDB" id="A0ABD0XDZ4"/>